<keyword evidence="2" id="KW-1185">Reference proteome</keyword>
<dbReference type="OrthoDB" id="3942472at2759"/>
<name>A0A6A5RLB5_9PLEO</name>
<feature type="non-terminal residue" evidence="1">
    <location>
        <position position="214"/>
    </location>
</feature>
<dbReference type="PANTHER" id="PTHR42085:SF1">
    <property type="entry name" value="F-BOX DOMAIN-CONTAINING PROTEIN"/>
    <property type="match status" value="1"/>
</dbReference>
<sequence length="214" mass="24953">LKRPSTLTKRVRESIAYNAGLYYIKPLRSSKPCPLAKLPSEIRTQIYAHVFGDLQRPILMNCGRTRHQPVALLHVCRAVRIEAAYIYFPKASFTWIIKNLNFSKAIKWLQSLQPSHRALLSRNANLTIEIYPGLSKSFTYPPKDFLLDDTIANHWKACQSFGNLYTIRGTNPDNMRLYFIFFCRLAAWARLRNQAGYSEVRWRYTFDMPTDRNS</sequence>
<dbReference type="AlphaFoldDB" id="A0A6A5RLB5"/>
<organism evidence="1 2">
    <name type="scientific">Didymella exigua CBS 183.55</name>
    <dbReference type="NCBI Taxonomy" id="1150837"/>
    <lineage>
        <taxon>Eukaryota</taxon>
        <taxon>Fungi</taxon>
        <taxon>Dikarya</taxon>
        <taxon>Ascomycota</taxon>
        <taxon>Pezizomycotina</taxon>
        <taxon>Dothideomycetes</taxon>
        <taxon>Pleosporomycetidae</taxon>
        <taxon>Pleosporales</taxon>
        <taxon>Pleosporineae</taxon>
        <taxon>Didymellaceae</taxon>
        <taxon>Didymella</taxon>
    </lineage>
</organism>
<dbReference type="EMBL" id="ML978970">
    <property type="protein sequence ID" value="KAF1928040.1"/>
    <property type="molecule type" value="Genomic_DNA"/>
</dbReference>
<dbReference type="InterPro" id="IPR038883">
    <property type="entry name" value="AN11006-like"/>
</dbReference>
<reference evidence="1" key="1">
    <citation type="journal article" date="2020" name="Stud. Mycol.">
        <title>101 Dothideomycetes genomes: a test case for predicting lifestyles and emergence of pathogens.</title>
        <authorList>
            <person name="Haridas S."/>
            <person name="Albert R."/>
            <person name="Binder M."/>
            <person name="Bloem J."/>
            <person name="Labutti K."/>
            <person name="Salamov A."/>
            <person name="Andreopoulos B."/>
            <person name="Baker S."/>
            <person name="Barry K."/>
            <person name="Bills G."/>
            <person name="Bluhm B."/>
            <person name="Cannon C."/>
            <person name="Castanera R."/>
            <person name="Culley D."/>
            <person name="Daum C."/>
            <person name="Ezra D."/>
            <person name="Gonzalez J."/>
            <person name="Henrissat B."/>
            <person name="Kuo A."/>
            <person name="Liang C."/>
            <person name="Lipzen A."/>
            <person name="Lutzoni F."/>
            <person name="Magnuson J."/>
            <person name="Mondo S."/>
            <person name="Nolan M."/>
            <person name="Ohm R."/>
            <person name="Pangilinan J."/>
            <person name="Park H.-J."/>
            <person name="Ramirez L."/>
            <person name="Alfaro M."/>
            <person name="Sun H."/>
            <person name="Tritt A."/>
            <person name="Yoshinaga Y."/>
            <person name="Zwiers L.-H."/>
            <person name="Turgeon B."/>
            <person name="Goodwin S."/>
            <person name="Spatafora J."/>
            <person name="Crous P."/>
            <person name="Grigoriev I."/>
        </authorList>
    </citation>
    <scope>NUCLEOTIDE SEQUENCE</scope>
    <source>
        <strain evidence="1">CBS 183.55</strain>
    </source>
</reference>
<proteinExistence type="predicted"/>
<evidence type="ECO:0008006" key="3">
    <source>
        <dbReference type="Google" id="ProtNLM"/>
    </source>
</evidence>
<dbReference type="Proteomes" id="UP000800082">
    <property type="component" value="Unassembled WGS sequence"/>
</dbReference>
<dbReference type="PANTHER" id="PTHR42085">
    <property type="entry name" value="F-BOX DOMAIN-CONTAINING PROTEIN"/>
    <property type="match status" value="1"/>
</dbReference>
<gene>
    <name evidence="1" type="ORF">M421DRAFT_39695</name>
</gene>
<protein>
    <recommendedName>
        <fullName evidence="3">F-box domain-containing protein</fullName>
    </recommendedName>
</protein>
<accession>A0A6A5RLB5</accession>
<dbReference type="GeneID" id="54347779"/>
<dbReference type="RefSeq" id="XP_033448292.1">
    <property type="nucleotide sequence ID" value="XM_033590123.1"/>
</dbReference>
<feature type="non-terminal residue" evidence="1">
    <location>
        <position position="1"/>
    </location>
</feature>
<evidence type="ECO:0000313" key="2">
    <source>
        <dbReference type="Proteomes" id="UP000800082"/>
    </source>
</evidence>
<evidence type="ECO:0000313" key="1">
    <source>
        <dbReference type="EMBL" id="KAF1928040.1"/>
    </source>
</evidence>